<dbReference type="GO" id="GO:0005737">
    <property type="term" value="C:cytoplasm"/>
    <property type="evidence" value="ECO:0007669"/>
    <property type="project" value="UniProtKB-ARBA"/>
</dbReference>
<evidence type="ECO:0000256" key="1">
    <source>
        <dbReference type="ARBA" id="ARBA00008183"/>
    </source>
</evidence>
<dbReference type="Pfam" id="PF01491">
    <property type="entry name" value="Frataxin_Cyay"/>
    <property type="match status" value="1"/>
</dbReference>
<evidence type="ECO:0000313" key="5">
    <source>
        <dbReference type="Proteomes" id="UP001219934"/>
    </source>
</evidence>
<comment type="similarity">
    <text evidence="1">Belongs to the frataxin family.</text>
</comment>
<name>A0AAD6BBQ3_9TELE</name>
<gene>
    <name evidence="4" type="ORF">JOQ06_011618</name>
</gene>
<dbReference type="PRINTS" id="PR00904">
    <property type="entry name" value="FRATAXIN"/>
</dbReference>
<keyword evidence="5" id="KW-1185">Reference proteome</keyword>
<organism evidence="4 5">
    <name type="scientific">Pogonophryne albipinna</name>
    <dbReference type="NCBI Taxonomy" id="1090488"/>
    <lineage>
        <taxon>Eukaryota</taxon>
        <taxon>Metazoa</taxon>
        <taxon>Chordata</taxon>
        <taxon>Craniata</taxon>
        <taxon>Vertebrata</taxon>
        <taxon>Euteleostomi</taxon>
        <taxon>Actinopterygii</taxon>
        <taxon>Neopterygii</taxon>
        <taxon>Teleostei</taxon>
        <taxon>Neoteleostei</taxon>
        <taxon>Acanthomorphata</taxon>
        <taxon>Eupercaria</taxon>
        <taxon>Perciformes</taxon>
        <taxon>Notothenioidei</taxon>
        <taxon>Pogonophryne</taxon>
    </lineage>
</organism>
<reference evidence="4" key="1">
    <citation type="submission" date="2022-11" db="EMBL/GenBank/DDBJ databases">
        <title>Chromosome-level genome of Pogonophryne albipinna.</title>
        <authorList>
            <person name="Jo E."/>
        </authorList>
    </citation>
    <scope>NUCLEOTIDE SEQUENCE</scope>
    <source>
        <strain evidence="4">SGF0006</strain>
        <tissue evidence="4">Muscle</tissue>
    </source>
</reference>
<dbReference type="Proteomes" id="UP001219934">
    <property type="component" value="Unassembled WGS sequence"/>
</dbReference>
<accession>A0AAD6BBQ3</accession>
<dbReference type="EMBL" id="JAPTMU010000006">
    <property type="protein sequence ID" value="KAJ4941743.1"/>
    <property type="molecule type" value="Genomic_DNA"/>
</dbReference>
<dbReference type="InterPro" id="IPR036524">
    <property type="entry name" value="Frataxin/CyaY_sf"/>
</dbReference>
<keyword evidence="2" id="KW-0406">Ion transport</keyword>
<dbReference type="GO" id="GO:0006826">
    <property type="term" value="P:iron ion transport"/>
    <property type="evidence" value="ECO:0007669"/>
    <property type="project" value="UniProtKB-KW"/>
</dbReference>
<dbReference type="InterPro" id="IPR002908">
    <property type="entry name" value="Frataxin/CyaY"/>
</dbReference>
<dbReference type="GO" id="GO:0016226">
    <property type="term" value="P:iron-sulfur cluster assembly"/>
    <property type="evidence" value="ECO:0007669"/>
    <property type="project" value="InterPro"/>
</dbReference>
<keyword evidence="3" id="KW-0408">Iron</keyword>
<proteinExistence type="inferred from homology"/>
<dbReference type="SUPFAM" id="SSF55387">
    <property type="entry name" value="Frataxin/Nqo15-like"/>
    <property type="match status" value="1"/>
</dbReference>
<comment type="caution">
    <text evidence="4">The sequence shown here is derived from an EMBL/GenBank/DDBJ whole genome shotgun (WGS) entry which is preliminary data.</text>
</comment>
<evidence type="ECO:0000256" key="3">
    <source>
        <dbReference type="ARBA" id="ARBA00023004"/>
    </source>
</evidence>
<keyword evidence="2" id="KW-0813">Transport</keyword>
<dbReference type="GO" id="GO:0008199">
    <property type="term" value="F:ferric iron binding"/>
    <property type="evidence" value="ECO:0007669"/>
    <property type="project" value="InterPro"/>
</dbReference>
<dbReference type="Gene3D" id="3.30.920.10">
    <property type="entry name" value="Frataxin/CyaY"/>
    <property type="match status" value="1"/>
</dbReference>
<protein>
    <submittedName>
        <fullName evidence="4">Uncharacterized protein</fullName>
    </submittedName>
</protein>
<sequence length="101" mass="11508">MGAPQRLGNIFKQWFENRADGAIWRRNLHLTPIRLEKSELTEAAYEKLAEDTLDSLTEYFEDLTDEAFTGADYDVVFSVSHSVLCTVTVEHLNVVCGIFTH</sequence>
<dbReference type="AlphaFoldDB" id="A0AAD6BBQ3"/>
<keyword evidence="2" id="KW-0410">Iron transport</keyword>
<evidence type="ECO:0000313" key="4">
    <source>
        <dbReference type="EMBL" id="KAJ4941743.1"/>
    </source>
</evidence>
<evidence type="ECO:0000256" key="2">
    <source>
        <dbReference type="ARBA" id="ARBA00022496"/>
    </source>
</evidence>